<dbReference type="PANTHER" id="PTHR43569:SF2">
    <property type="entry name" value="AMIDOHYDROLASE-RELATED DOMAIN-CONTAINING PROTEIN"/>
    <property type="match status" value="1"/>
</dbReference>
<proteinExistence type="inferred from homology"/>
<gene>
    <name evidence="3" type="ORF">AAE02nite_12200</name>
</gene>
<comment type="similarity">
    <text evidence="1">Belongs to the metallo-dependent hydrolases superfamily.</text>
</comment>
<sequence length="277" mass="31852">MQIDAHQHFWQYSPTAYDWIDNTMKPLQQDYLPEQLAPLLEQNNFSGSVAVQALQTEAETEFLLNLAAEHDFIKGVVGWTDLQAANVETKLAKLAQNPKLKGLRHVVQAEPDDQFLLRPEFLRGISLLQKFNLTYDILIYPKHLPVATEFVAKFPNQPFVLDHIAKPFIKDQILLPWAQHIRELAQHPHVYCKLSGMVTEADWHNWQPSDFKPYLDVVTEAFGPERLIHGSDWPVCTLAGTYTEVMNLVREYLNQFSKTDQEKILGGNAIRFYNLAV</sequence>
<dbReference type="InterPro" id="IPR006680">
    <property type="entry name" value="Amidohydro-rel"/>
</dbReference>
<reference evidence="3 4" key="1">
    <citation type="submission" date="2019-07" db="EMBL/GenBank/DDBJ databases">
        <title>Whole genome shotgun sequence of Adhaeribacter aerolatus NBRC 106133.</title>
        <authorList>
            <person name="Hosoyama A."/>
            <person name="Uohara A."/>
            <person name="Ohji S."/>
            <person name="Ichikawa N."/>
        </authorList>
    </citation>
    <scope>NUCLEOTIDE SEQUENCE [LARGE SCALE GENOMIC DNA]</scope>
    <source>
        <strain evidence="3 4">NBRC 106133</strain>
    </source>
</reference>
<dbReference type="SUPFAM" id="SSF51556">
    <property type="entry name" value="Metallo-dependent hydrolases"/>
    <property type="match status" value="1"/>
</dbReference>
<dbReference type="InterPro" id="IPR032466">
    <property type="entry name" value="Metal_Hydrolase"/>
</dbReference>
<evidence type="ECO:0000313" key="4">
    <source>
        <dbReference type="Proteomes" id="UP000321532"/>
    </source>
</evidence>
<dbReference type="Gene3D" id="3.20.20.140">
    <property type="entry name" value="Metal-dependent hydrolases"/>
    <property type="match status" value="1"/>
</dbReference>
<dbReference type="InterPro" id="IPR052350">
    <property type="entry name" value="Metallo-dep_Lactonases"/>
</dbReference>
<keyword evidence="4" id="KW-1185">Reference proteome</keyword>
<dbReference type="RefSeq" id="WP_146896016.1">
    <property type="nucleotide sequence ID" value="NZ_BJYS01000006.1"/>
</dbReference>
<comment type="caution">
    <text evidence="3">The sequence shown here is derived from an EMBL/GenBank/DDBJ whole genome shotgun (WGS) entry which is preliminary data.</text>
</comment>
<protein>
    <submittedName>
        <fullName evidence="3">Amidohydrolase</fullName>
    </submittedName>
</protein>
<keyword evidence="3" id="KW-0378">Hydrolase</keyword>
<dbReference type="PANTHER" id="PTHR43569">
    <property type="entry name" value="AMIDOHYDROLASE"/>
    <property type="match status" value="1"/>
</dbReference>
<evidence type="ECO:0000313" key="3">
    <source>
        <dbReference type="EMBL" id="GEO03556.1"/>
    </source>
</evidence>
<dbReference type="OrthoDB" id="5450317at2"/>
<feature type="domain" description="Amidohydrolase-related" evidence="2">
    <location>
        <begin position="3"/>
        <end position="275"/>
    </location>
</feature>
<dbReference type="AlphaFoldDB" id="A0A512AV10"/>
<accession>A0A512AV10</accession>
<dbReference type="Proteomes" id="UP000321532">
    <property type="component" value="Unassembled WGS sequence"/>
</dbReference>
<dbReference type="EMBL" id="BJYS01000006">
    <property type="protein sequence ID" value="GEO03556.1"/>
    <property type="molecule type" value="Genomic_DNA"/>
</dbReference>
<dbReference type="Pfam" id="PF04909">
    <property type="entry name" value="Amidohydro_2"/>
    <property type="match status" value="1"/>
</dbReference>
<name>A0A512AV10_9BACT</name>
<dbReference type="GO" id="GO:0016787">
    <property type="term" value="F:hydrolase activity"/>
    <property type="evidence" value="ECO:0007669"/>
    <property type="project" value="UniProtKB-KW"/>
</dbReference>
<evidence type="ECO:0000259" key="2">
    <source>
        <dbReference type="Pfam" id="PF04909"/>
    </source>
</evidence>
<organism evidence="3 4">
    <name type="scientific">Adhaeribacter aerolatus</name>
    <dbReference type="NCBI Taxonomy" id="670289"/>
    <lineage>
        <taxon>Bacteria</taxon>
        <taxon>Pseudomonadati</taxon>
        <taxon>Bacteroidota</taxon>
        <taxon>Cytophagia</taxon>
        <taxon>Cytophagales</taxon>
        <taxon>Hymenobacteraceae</taxon>
        <taxon>Adhaeribacter</taxon>
    </lineage>
</organism>
<evidence type="ECO:0000256" key="1">
    <source>
        <dbReference type="ARBA" id="ARBA00038310"/>
    </source>
</evidence>